<dbReference type="Proteomes" id="UP000798662">
    <property type="component" value="Chromosome 2"/>
</dbReference>
<proteinExistence type="predicted"/>
<keyword evidence="2" id="KW-1185">Reference proteome</keyword>
<dbReference type="EMBL" id="CM020619">
    <property type="protein sequence ID" value="KAK1863407.1"/>
    <property type="molecule type" value="Genomic_DNA"/>
</dbReference>
<protein>
    <submittedName>
        <fullName evidence="1">Uncharacterized protein</fullName>
    </submittedName>
</protein>
<name>A0ACC3BZR5_PYRYE</name>
<accession>A0ACC3BZR5</accession>
<evidence type="ECO:0000313" key="1">
    <source>
        <dbReference type="EMBL" id="KAK1863407.1"/>
    </source>
</evidence>
<evidence type="ECO:0000313" key="2">
    <source>
        <dbReference type="Proteomes" id="UP000798662"/>
    </source>
</evidence>
<sequence length="444" mass="43588">MGITMEHNDGGAATDTDSGNDTWGEDGADGGELIEWEEDGPGSLDVLAVDVAATPLPPSAAAAAGTPDGDIVVAGPAPPTAAAAAAGPGARGKGPPGLLAFTPAQRAAAATAHKASLVAAVAAAAAADAAADAPALRAAALSRVPRDALPPPAPVPPRPAGVAAGAAGASAGVPPPLPPPPVAAPTTPYDLGPLRRGRLRDVSRRYAPDWPAALAARSPDGFYAALLAAAAAPDTAAADATDDADAAEWAAAAAAAPLPRSEAAARRHPVYVLGGHLKKYEALRPGAAPVGALPSGVPVYARADVAALHTRDVWARHLHAVCDGEVAYKTVASRSAAAGAGGAGAPPAELYGDWQTAPLVVPAVGDGGAVPRGPRGAVELWSPAHLPAGAVHVPSAYAAGVAAALGFDAPPAMVGFDIRSGRRPSSTAPPECRPRSEEMMGWLG</sequence>
<gene>
    <name evidence="1" type="ORF">I4F81_005963</name>
</gene>
<organism evidence="1 2">
    <name type="scientific">Pyropia yezoensis</name>
    <name type="common">Susabi-nori</name>
    <name type="synonym">Porphyra yezoensis</name>
    <dbReference type="NCBI Taxonomy" id="2788"/>
    <lineage>
        <taxon>Eukaryota</taxon>
        <taxon>Rhodophyta</taxon>
        <taxon>Bangiophyceae</taxon>
        <taxon>Bangiales</taxon>
        <taxon>Bangiaceae</taxon>
        <taxon>Pyropia</taxon>
    </lineage>
</organism>
<reference evidence="1" key="1">
    <citation type="submission" date="2019-11" db="EMBL/GenBank/DDBJ databases">
        <title>Nori genome reveals adaptations in red seaweeds to the harsh intertidal environment.</title>
        <authorList>
            <person name="Wang D."/>
            <person name="Mao Y."/>
        </authorList>
    </citation>
    <scope>NUCLEOTIDE SEQUENCE</scope>
    <source>
        <tissue evidence="1">Gametophyte</tissue>
    </source>
</reference>
<comment type="caution">
    <text evidence="1">The sequence shown here is derived from an EMBL/GenBank/DDBJ whole genome shotgun (WGS) entry which is preliminary data.</text>
</comment>